<keyword evidence="3" id="KW-1185">Reference proteome</keyword>
<gene>
    <name evidence="2" type="ORF">AH67_05380</name>
</gene>
<accession>A0A0A7ICX7</accession>
<proteinExistence type="predicted"/>
<sequence length="64" mass="7066">MFERVRTMIERIRNPLALLIAPKSAGSSFHPGDGICVQQTVMTTKNDSGQTEEVRRPPAMKVPA</sequence>
<dbReference type="KEGG" id="bpsp:AH67_05380"/>
<dbReference type="EMBL" id="CP007457">
    <property type="protein sequence ID" value="AIZ17075.1"/>
    <property type="molecule type" value="Genomic_DNA"/>
</dbReference>
<organism evidence="2 3">
    <name type="scientific">Bifidobacterium pseudolongum PV8-2</name>
    <dbReference type="NCBI Taxonomy" id="1447715"/>
    <lineage>
        <taxon>Bacteria</taxon>
        <taxon>Bacillati</taxon>
        <taxon>Actinomycetota</taxon>
        <taxon>Actinomycetes</taxon>
        <taxon>Bifidobacteriales</taxon>
        <taxon>Bifidobacteriaceae</taxon>
        <taxon>Bifidobacterium</taxon>
    </lineage>
</organism>
<name>A0A0A7ICX7_9BIFI</name>
<dbReference type="AlphaFoldDB" id="A0A0A7ICX7"/>
<evidence type="ECO:0000313" key="2">
    <source>
        <dbReference type="EMBL" id="AIZ17075.1"/>
    </source>
</evidence>
<feature type="region of interest" description="Disordered" evidence="1">
    <location>
        <begin position="44"/>
        <end position="64"/>
    </location>
</feature>
<evidence type="ECO:0000256" key="1">
    <source>
        <dbReference type="SAM" id="MobiDB-lite"/>
    </source>
</evidence>
<dbReference type="STRING" id="1447715.AH67_05380"/>
<dbReference type="HOGENOM" id="CLU_2858748_0_0_11"/>
<dbReference type="Proteomes" id="UP000030636">
    <property type="component" value="Chromosome"/>
</dbReference>
<reference evidence="2 3" key="1">
    <citation type="journal article" date="2015" name="Genome Announc.">
        <title>Bifidobacterium pseudolongum Strain PV8-2, Isolated from a Stool Sample of an Anemic Kenyan Infant.</title>
        <authorList>
            <person name="Vazquez-Gutierrez P."/>
            <person name="Lacroix C."/>
            <person name="Chassard C."/>
            <person name="Klumpp J."/>
            <person name="Stevens M.J."/>
            <person name="Jans C."/>
        </authorList>
    </citation>
    <scope>NUCLEOTIDE SEQUENCE [LARGE SCALE GENOMIC DNA]</scope>
    <source>
        <strain evidence="2 3">PV8-2</strain>
    </source>
</reference>
<evidence type="ECO:0000313" key="3">
    <source>
        <dbReference type="Proteomes" id="UP000030636"/>
    </source>
</evidence>
<protein>
    <submittedName>
        <fullName evidence="2">Uncharacterized protein</fullName>
    </submittedName>
</protein>